<gene>
    <name evidence="11" type="primary">tatAd_3</name>
    <name evidence="9" type="synonym">tatA</name>
    <name evidence="11" type="ORF">NCTC10571_00638</name>
</gene>
<evidence type="ECO:0000256" key="3">
    <source>
        <dbReference type="ARBA" id="ARBA00022692"/>
    </source>
</evidence>
<evidence type="ECO:0000256" key="1">
    <source>
        <dbReference type="ARBA" id="ARBA00004167"/>
    </source>
</evidence>
<dbReference type="HAMAP" id="MF_00236">
    <property type="entry name" value="TatA_E"/>
    <property type="match status" value="1"/>
</dbReference>
<dbReference type="AlphaFoldDB" id="A0A378NQ19"/>
<accession>A0A378NQ19</accession>
<dbReference type="NCBIfam" id="TIGR01411">
    <property type="entry name" value="tatAE"/>
    <property type="match status" value="1"/>
</dbReference>
<dbReference type="PANTHER" id="PTHR33162">
    <property type="entry name" value="SEC-INDEPENDENT PROTEIN TRANSLOCASE PROTEIN TATA, CHLOROPLASTIC"/>
    <property type="match status" value="1"/>
</dbReference>
<dbReference type="EMBL" id="UGPP01000001">
    <property type="protein sequence ID" value="STY70500.1"/>
    <property type="molecule type" value="Genomic_DNA"/>
</dbReference>
<dbReference type="Proteomes" id="UP000255234">
    <property type="component" value="Unassembled WGS sequence"/>
</dbReference>
<dbReference type="PANTHER" id="PTHR33162:SF1">
    <property type="entry name" value="SEC-INDEPENDENT PROTEIN TRANSLOCASE PROTEIN TATA, CHLOROPLASTIC"/>
    <property type="match status" value="1"/>
</dbReference>
<evidence type="ECO:0000313" key="11">
    <source>
        <dbReference type="EMBL" id="STY70500.1"/>
    </source>
</evidence>
<reference evidence="11 12" key="1">
    <citation type="submission" date="2018-06" db="EMBL/GenBank/DDBJ databases">
        <authorList>
            <consortium name="Pathogen Informatics"/>
            <person name="Doyle S."/>
        </authorList>
    </citation>
    <scope>NUCLEOTIDE SEQUENCE [LARGE SCALE GENOMIC DNA]</scope>
    <source>
        <strain evidence="11 12">NCTC10571</strain>
    </source>
</reference>
<comment type="subcellular location">
    <subcellularLocation>
        <location evidence="9">Cell membrane</location>
        <topology evidence="9">Single-pass membrane protein</topology>
    </subcellularLocation>
    <subcellularLocation>
        <location evidence="1">Membrane</location>
        <topology evidence="1">Single-pass membrane protein</topology>
    </subcellularLocation>
</comment>
<proteinExistence type="inferred from homology"/>
<evidence type="ECO:0000256" key="5">
    <source>
        <dbReference type="ARBA" id="ARBA00022989"/>
    </source>
</evidence>
<dbReference type="NCBIfam" id="NF011430">
    <property type="entry name" value="PRK14861.1"/>
    <property type="match status" value="1"/>
</dbReference>
<dbReference type="GO" id="GO:0006886">
    <property type="term" value="P:intracellular protein transport"/>
    <property type="evidence" value="ECO:0007669"/>
    <property type="project" value="UniProtKB-ARBA"/>
</dbReference>
<keyword evidence="3 9" id="KW-0812">Transmembrane</keyword>
<evidence type="ECO:0000256" key="8">
    <source>
        <dbReference type="ARBA" id="ARBA00025340"/>
    </source>
</evidence>
<keyword evidence="9" id="KW-1003">Cell membrane</keyword>
<name>A0A378NQ19_9FIRM</name>
<evidence type="ECO:0000256" key="7">
    <source>
        <dbReference type="ARBA" id="ARBA00023136"/>
    </source>
</evidence>
<dbReference type="PRINTS" id="PR01506">
    <property type="entry name" value="TATBPROTEIN"/>
</dbReference>
<evidence type="ECO:0000313" key="12">
    <source>
        <dbReference type="Proteomes" id="UP000255234"/>
    </source>
</evidence>
<feature type="compositionally biased region" description="Low complexity" evidence="10">
    <location>
        <begin position="81"/>
        <end position="100"/>
    </location>
</feature>
<protein>
    <recommendedName>
        <fullName evidence="9">Sec-independent protein translocase protein TatA</fullName>
    </recommendedName>
</protein>
<dbReference type="RefSeq" id="WP_115151104.1">
    <property type="nucleotide sequence ID" value="NZ_UGPP01000001.1"/>
</dbReference>
<dbReference type="STRING" id="1122216.GCA_000423385_01178"/>
<keyword evidence="5 9" id="KW-1133">Transmembrane helix</keyword>
<dbReference type="GO" id="GO:0033281">
    <property type="term" value="C:TAT protein transport complex"/>
    <property type="evidence" value="ECO:0007669"/>
    <property type="project" value="UniProtKB-UniRule"/>
</dbReference>
<feature type="transmembrane region" description="Helical" evidence="9">
    <location>
        <begin position="6"/>
        <end position="25"/>
    </location>
</feature>
<organism evidence="11 12">
    <name type="scientific">Megamonas hypermegale</name>
    <dbReference type="NCBI Taxonomy" id="158847"/>
    <lineage>
        <taxon>Bacteria</taxon>
        <taxon>Bacillati</taxon>
        <taxon>Bacillota</taxon>
        <taxon>Negativicutes</taxon>
        <taxon>Selenomonadales</taxon>
        <taxon>Selenomonadaceae</taxon>
        <taxon>Megamonas</taxon>
    </lineage>
</organism>
<dbReference type="GO" id="GO:0008320">
    <property type="term" value="F:protein transmembrane transporter activity"/>
    <property type="evidence" value="ECO:0007669"/>
    <property type="project" value="UniProtKB-UniRule"/>
</dbReference>
<comment type="similarity">
    <text evidence="9">Belongs to the TatA/E family.</text>
</comment>
<comment type="function">
    <text evidence="8">Part of the twin-arginine translocation (Tat) system that transports large folded proteins containing a characteristic twin-arginine motif in their signal peptide across the thylakoid membrane. Involved in delta pH-dependent protein transport required for chloroplast development, especially thylakoid membrane formation. TATC and TATB mediate precursor recognition, whereas TATA facilitates translocation.</text>
</comment>
<feature type="region of interest" description="Disordered" evidence="10">
    <location>
        <begin position="46"/>
        <end position="109"/>
    </location>
</feature>
<dbReference type="InterPro" id="IPR003369">
    <property type="entry name" value="TatA/B/E"/>
</dbReference>
<evidence type="ECO:0000256" key="6">
    <source>
        <dbReference type="ARBA" id="ARBA00023010"/>
    </source>
</evidence>
<dbReference type="Pfam" id="PF02416">
    <property type="entry name" value="TatA_B_E"/>
    <property type="match status" value="1"/>
</dbReference>
<evidence type="ECO:0000256" key="9">
    <source>
        <dbReference type="HAMAP-Rule" id="MF_00236"/>
    </source>
</evidence>
<keyword evidence="6 9" id="KW-0811">Translocation</keyword>
<comment type="subunit">
    <text evidence="9">Forms a complex with TatC.</text>
</comment>
<dbReference type="InterPro" id="IPR006312">
    <property type="entry name" value="TatA/E"/>
</dbReference>
<dbReference type="GO" id="GO:0043953">
    <property type="term" value="P:protein transport by the Tat complex"/>
    <property type="evidence" value="ECO:0007669"/>
    <property type="project" value="UniProtKB-UniRule"/>
</dbReference>
<keyword evidence="2 9" id="KW-0813">Transport</keyword>
<keyword evidence="7 9" id="KW-0472">Membrane</keyword>
<feature type="compositionally biased region" description="Low complexity" evidence="10">
    <location>
        <begin position="46"/>
        <end position="60"/>
    </location>
</feature>
<evidence type="ECO:0000256" key="10">
    <source>
        <dbReference type="SAM" id="MobiDB-lite"/>
    </source>
</evidence>
<keyword evidence="4 9" id="KW-0653">Protein transport</keyword>
<evidence type="ECO:0000256" key="2">
    <source>
        <dbReference type="ARBA" id="ARBA00022448"/>
    </source>
</evidence>
<evidence type="ECO:0000256" key="4">
    <source>
        <dbReference type="ARBA" id="ARBA00022927"/>
    </source>
</evidence>
<sequence length="109" mass="11523">MFGIGFPELILILIIGLVVFGPGKLPEIGRAVGKGLQEFKKATSELSNSVNNTTNNASITPTPPNPANPEQPSVAPVFMQETATEKNTTTAKTETTAPKTSVEPEKTTK</sequence>
<dbReference type="Gene3D" id="1.20.5.3310">
    <property type="match status" value="1"/>
</dbReference>
<comment type="function">
    <text evidence="9">Part of the twin-arginine translocation (Tat) system that transports large folded proteins containing a characteristic twin-arginine motif in their signal peptide across membranes. TatA could form the protein-conducting channel of the Tat system.</text>
</comment>